<dbReference type="InterPro" id="IPR003593">
    <property type="entry name" value="AAA+_ATPase"/>
</dbReference>
<evidence type="ECO:0000256" key="2">
    <source>
        <dbReference type="ARBA" id="ARBA00022705"/>
    </source>
</evidence>
<dbReference type="InterPro" id="IPR050238">
    <property type="entry name" value="DNA_Rep/Repair_Clamp_Loader"/>
</dbReference>
<dbReference type="InParanoid" id="F0YBD2"/>
<dbReference type="GO" id="GO:0006261">
    <property type="term" value="P:DNA-templated DNA replication"/>
    <property type="evidence" value="ECO:0007669"/>
    <property type="project" value="TreeGrafter"/>
</dbReference>
<dbReference type="InterPro" id="IPR003959">
    <property type="entry name" value="ATPase_AAA_core"/>
</dbReference>
<dbReference type="Pfam" id="PF00004">
    <property type="entry name" value="AAA"/>
    <property type="match status" value="1"/>
</dbReference>
<dbReference type="GO" id="GO:0005663">
    <property type="term" value="C:DNA replication factor C complex"/>
    <property type="evidence" value="ECO:0007669"/>
    <property type="project" value="TreeGrafter"/>
</dbReference>
<dbReference type="GO" id="GO:0016887">
    <property type="term" value="F:ATP hydrolysis activity"/>
    <property type="evidence" value="ECO:0007669"/>
    <property type="project" value="InterPro"/>
</dbReference>
<evidence type="ECO:0000256" key="4">
    <source>
        <dbReference type="ARBA" id="ARBA00022840"/>
    </source>
</evidence>
<dbReference type="PANTHER" id="PTHR11669:SF5">
    <property type="entry name" value="REPLICATION FACTOR C SUBUNIT 2"/>
    <property type="match status" value="1"/>
</dbReference>
<comment type="similarity">
    <text evidence="1">Belongs to the activator 1 small subunits family.</text>
</comment>
<keyword evidence="7" id="KW-1185">Reference proteome</keyword>
<dbReference type="InterPro" id="IPR047854">
    <property type="entry name" value="RFC_lid"/>
</dbReference>
<dbReference type="GO" id="GO:0003677">
    <property type="term" value="F:DNA binding"/>
    <property type="evidence" value="ECO:0007669"/>
    <property type="project" value="InterPro"/>
</dbReference>
<sequence length="313" mass="33616">MAPSAEAPWVEKSDVVGNEETISKLRAVVAGGNMPNIILSGPPGTGKTTSMLCLAREMLGANYKEAVLEMNASDERGIMVVRDKIKMFAKKKVNLPPGAHKLVILDEADSMTAAAQQAMRRTMELFSGTTRFALACNTSSKISEPIQSRCAILRFTRLSDKELLKRLTHVCGAEGVAATDGGLEALIFTAEGDMRNALNNLQSTHSGFGAVDEQSVFKVCDQPHPHVARKILDDCAKRDLDAAVAGIAGLHATGYAAVDIVATLFKVIKMHPMPEADQLKFIKEIGFAHTRVIDGCATLTQLTGLVARLTQLD</sequence>
<evidence type="ECO:0000313" key="7">
    <source>
        <dbReference type="Proteomes" id="UP000002729"/>
    </source>
</evidence>
<proteinExistence type="inferred from homology"/>
<reference evidence="6 7" key="1">
    <citation type="journal article" date="2011" name="Proc. Natl. Acad. Sci. U.S.A.">
        <title>Niche of harmful alga Aureococcus anophagefferens revealed through ecogenomics.</title>
        <authorList>
            <person name="Gobler C.J."/>
            <person name="Berry D.L."/>
            <person name="Dyhrman S.T."/>
            <person name="Wilhelm S.W."/>
            <person name="Salamov A."/>
            <person name="Lobanov A.V."/>
            <person name="Zhang Y."/>
            <person name="Collier J.L."/>
            <person name="Wurch L.L."/>
            <person name="Kustka A.B."/>
            <person name="Dill B.D."/>
            <person name="Shah M."/>
            <person name="VerBerkmoes N.C."/>
            <person name="Kuo A."/>
            <person name="Terry A."/>
            <person name="Pangilinan J."/>
            <person name="Lindquist E.A."/>
            <person name="Lucas S."/>
            <person name="Paulsen I.T."/>
            <person name="Hattenrath-Lehmann T.K."/>
            <person name="Talmage S.C."/>
            <person name="Walker E.A."/>
            <person name="Koch F."/>
            <person name="Burson A.M."/>
            <person name="Marcoval M.A."/>
            <person name="Tang Y.Z."/>
            <person name="Lecleir G.R."/>
            <person name="Coyne K.J."/>
            <person name="Berg G.M."/>
            <person name="Bertrand E.M."/>
            <person name="Saito M.A."/>
            <person name="Gladyshev V.N."/>
            <person name="Grigoriev I.V."/>
        </authorList>
    </citation>
    <scope>NUCLEOTIDE SEQUENCE [LARGE SCALE GENOMIC DNA]</scope>
    <source>
        <strain evidence="7">CCMP 1984</strain>
    </source>
</reference>
<dbReference type="Pfam" id="PF08542">
    <property type="entry name" value="Rep_fac_C"/>
    <property type="match status" value="1"/>
</dbReference>
<dbReference type="GO" id="GO:0005524">
    <property type="term" value="F:ATP binding"/>
    <property type="evidence" value="ECO:0007669"/>
    <property type="project" value="UniProtKB-KW"/>
</dbReference>
<dbReference type="Gene3D" id="1.20.272.10">
    <property type="match status" value="1"/>
</dbReference>
<dbReference type="EMBL" id="GL833130">
    <property type="protein sequence ID" value="EGB07710.1"/>
    <property type="molecule type" value="Genomic_DNA"/>
</dbReference>
<organism evidence="7">
    <name type="scientific">Aureococcus anophagefferens</name>
    <name type="common">Harmful bloom alga</name>
    <dbReference type="NCBI Taxonomy" id="44056"/>
    <lineage>
        <taxon>Eukaryota</taxon>
        <taxon>Sar</taxon>
        <taxon>Stramenopiles</taxon>
        <taxon>Ochrophyta</taxon>
        <taxon>Pelagophyceae</taxon>
        <taxon>Pelagomonadales</taxon>
        <taxon>Pelagomonadaceae</taxon>
        <taxon>Aureococcus</taxon>
    </lineage>
</organism>
<keyword evidence="2" id="KW-0235">DNA replication</keyword>
<keyword evidence="4" id="KW-0067">ATP-binding</keyword>
<dbReference type="GO" id="GO:0005634">
    <property type="term" value="C:nucleus"/>
    <property type="evidence" value="ECO:0007669"/>
    <property type="project" value="TreeGrafter"/>
</dbReference>
<name>F0YBD2_AURAN</name>
<evidence type="ECO:0000313" key="6">
    <source>
        <dbReference type="EMBL" id="EGB07710.1"/>
    </source>
</evidence>
<dbReference type="OrthoDB" id="4199794at2759"/>
<keyword evidence="3" id="KW-0547">Nucleotide-binding</keyword>
<feature type="domain" description="AAA+ ATPase" evidence="5">
    <location>
        <begin position="33"/>
        <end position="165"/>
    </location>
</feature>
<dbReference type="eggNOG" id="KOG0991">
    <property type="taxonomic scope" value="Eukaryota"/>
</dbReference>
<dbReference type="AlphaFoldDB" id="F0YBD2"/>
<dbReference type="KEGG" id="aaf:AURANDRAFT_59087"/>
<gene>
    <name evidence="6" type="ORF">AURANDRAFT_59087</name>
</gene>
<dbReference type="FunCoup" id="F0YBD2">
    <property type="interactions" value="351"/>
</dbReference>
<dbReference type="GO" id="GO:0006281">
    <property type="term" value="P:DNA repair"/>
    <property type="evidence" value="ECO:0007669"/>
    <property type="project" value="TreeGrafter"/>
</dbReference>
<evidence type="ECO:0000256" key="3">
    <source>
        <dbReference type="ARBA" id="ARBA00022741"/>
    </source>
</evidence>
<dbReference type="InterPro" id="IPR027417">
    <property type="entry name" value="P-loop_NTPase"/>
</dbReference>
<dbReference type="Proteomes" id="UP000002729">
    <property type="component" value="Unassembled WGS sequence"/>
</dbReference>
<dbReference type="CDD" id="cd00009">
    <property type="entry name" value="AAA"/>
    <property type="match status" value="1"/>
</dbReference>
<dbReference type="PANTHER" id="PTHR11669">
    <property type="entry name" value="REPLICATION FACTOR C / DNA POLYMERASE III GAMMA-TAU SUBUNIT"/>
    <property type="match status" value="1"/>
</dbReference>
<dbReference type="RefSeq" id="XP_009037699.1">
    <property type="nucleotide sequence ID" value="XM_009039451.1"/>
</dbReference>
<dbReference type="InterPro" id="IPR013748">
    <property type="entry name" value="Rep_factorC_C"/>
</dbReference>
<accession>F0YBD2</accession>
<dbReference type="GO" id="GO:0003689">
    <property type="term" value="F:DNA clamp loader activity"/>
    <property type="evidence" value="ECO:0007669"/>
    <property type="project" value="TreeGrafter"/>
</dbReference>
<dbReference type="FunFam" id="1.10.8.60:FF:000012">
    <property type="entry name" value="Replication factor C subunit 4"/>
    <property type="match status" value="1"/>
</dbReference>
<dbReference type="OMA" id="SCNYSSQ"/>
<evidence type="ECO:0000256" key="1">
    <source>
        <dbReference type="ARBA" id="ARBA00005378"/>
    </source>
</evidence>
<dbReference type="CDD" id="cd18140">
    <property type="entry name" value="HLD_clamp_RFC"/>
    <property type="match status" value="1"/>
</dbReference>
<dbReference type="Gene3D" id="1.10.8.60">
    <property type="match status" value="1"/>
</dbReference>
<dbReference type="GeneID" id="20222727"/>
<evidence type="ECO:0000259" key="5">
    <source>
        <dbReference type="SMART" id="SM00382"/>
    </source>
</evidence>
<dbReference type="InterPro" id="IPR008921">
    <property type="entry name" value="DNA_pol3_clamp-load_cplx_C"/>
</dbReference>
<protein>
    <recommendedName>
        <fullName evidence="5">AAA+ ATPase domain-containing protein</fullName>
    </recommendedName>
</protein>
<dbReference type="Gene3D" id="3.40.50.300">
    <property type="entry name" value="P-loop containing nucleotide triphosphate hydrolases"/>
    <property type="match status" value="1"/>
</dbReference>
<dbReference type="SUPFAM" id="SSF52540">
    <property type="entry name" value="P-loop containing nucleoside triphosphate hydrolases"/>
    <property type="match status" value="1"/>
</dbReference>
<dbReference type="SUPFAM" id="SSF48019">
    <property type="entry name" value="post-AAA+ oligomerization domain-like"/>
    <property type="match status" value="1"/>
</dbReference>
<dbReference type="SMART" id="SM00382">
    <property type="entry name" value="AAA"/>
    <property type="match status" value="1"/>
</dbReference>